<dbReference type="OrthoDB" id="2564984at2759"/>
<reference evidence="2 3" key="1">
    <citation type="journal article" date="2016" name="Mol. Biol. Evol.">
        <title>Comparative Genomics of Early-Diverging Mushroom-Forming Fungi Provides Insights into the Origins of Lignocellulose Decay Capabilities.</title>
        <authorList>
            <person name="Nagy L.G."/>
            <person name="Riley R."/>
            <person name="Tritt A."/>
            <person name="Adam C."/>
            <person name="Daum C."/>
            <person name="Floudas D."/>
            <person name="Sun H."/>
            <person name="Yadav J.S."/>
            <person name="Pangilinan J."/>
            <person name="Larsson K.H."/>
            <person name="Matsuura K."/>
            <person name="Barry K."/>
            <person name="Labutti K."/>
            <person name="Kuo R."/>
            <person name="Ohm R.A."/>
            <person name="Bhattacharya S.S."/>
            <person name="Shirouzu T."/>
            <person name="Yoshinaga Y."/>
            <person name="Martin F.M."/>
            <person name="Grigoriev I.V."/>
            <person name="Hibbett D.S."/>
        </authorList>
    </citation>
    <scope>NUCLEOTIDE SEQUENCE [LARGE SCALE GENOMIC DNA]</scope>
    <source>
        <strain evidence="2 3">HHB12029</strain>
    </source>
</reference>
<evidence type="ECO:0000313" key="3">
    <source>
        <dbReference type="Proteomes" id="UP000077266"/>
    </source>
</evidence>
<dbReference type="EMBL" id="KV426062">
    <property type="protein sequence ID" value="KZV89847.1"/>
    <property type="molecule type" value="Genomic_DNA"/>
</dbReference>
<dbReference type="STRING" id="1314781.A0A165G1I4"/>
<organism evidence="2 3">
    <name type="scientific">Exidia glandulosa HHB12029</name>
    <dbReference type="NCBI Taxonomy" id="1314781"/>
    <lineage>
        <taxon>Eukaryota</taxon>
        <taxon>Fungi</taxon>
        <taxon>Dikarya</taxon>
        <taxon>Basidiomycota</taxon>
        <taxon>Agaricomycotina</taxon>
        <taxon>Agaricomycetes</taxon>
        <taxon>Auriculariales</taxon>
        <taxon>Exidiaceae</taxon>
        <taxon>Exidia</taxon>
    </lineage>
</organism>
<gene>
    <name evidence="2" type="ORF">EXIGLDRAFT_617680</name>
</gene>
<feature type="transmembrane region" description="Helical" evidence="1">
    <location>
        <begin position="15"/>
        <end position="36"/>
    </location>
</feature>
<sequence length="59" mass="6562">LAKCAAGEHASSYSYGPVGIISAVLLFPIGLMCLFIDRERRCARCGERLDGRRLQRAHR</sequence>
<dbReference type="InterPro" id="IPR019317">
    <property type="entry name" value="BRI3"/>
</dbReference>
<keyword evidence="1" id="KW-0472">Membrane</keyword>
<proteinExistence type="predicted"/>
<evidence type="ECO:0000256" key="1">
    <source>
        <dbReference type="SAM" id="Phobius"/>
    </source>
</evidence>
<dbReference type="AlphaFoldDB" id="A0A165G1I4"/>
<keyword evidence="1" id="KW-0812">Transmembrane</keyword>
<dbReference type="Pfam" id="PF10164">
    <property type="entry name" value="BRI3"/>
    <property type="match status" value="1"/>
</dbReference>
<protein>
    <submittedName>
        <fullName evidence="2">Uncharacterized protein</fullName>
    </submittedName>
</protein>
<keyword evidence="3" id="KW-1185">Reference proteome</keyword>
<accession>A0A165G1I4</accession>
<dbReference type="InParanoid" id="A0A165G1I4"/>
<name>A0A165G1I4_EXIGL</name>
<evidence type="ECO:0000313" key="2">
    <source>
        <dbReference type="EMBL" id="KZV89847.1"/>
    </source>
</evidence>
<dbReference type="Proteomes" id="UP000077266">
    <property type="component" value="Unassembled WGS sequence"/>
</dbReference>
<keyword evidence="1" id="KW-1133">Transmembrane helix</keyword>
<feature type="non-terminal residue" evidence="2">
    <location>
        <position position="1"/>
    </location>
</feature>